<dbReference type="RefSeq" id="WP_005002588.1">
    <property type="nucleotide sequence ID" value="NZ_CH672427.1"/>
</dbReference>
<evidence type="ECO:0000313" key="2">
    <source>
        <dbReference type="Proteomes" id="UP000003374"/>
    </source>
</evidence>
<reference evidence="1 2" key="1">
    <citation type="submission" date="2006-02" db="EMBL/GenBank/DDBJ databases">
        <authorList>
            <person name="Waterbury J."/>
            <person name="Ferriera S."/>
            <person name="Johnson J."/>
            <person name="Kravitz S."/>
            <person name="Halpern A."/>
            <person name="Remington K."/>
            <person name="Beeson K."/>
            <person name="Tran B."/>
            <person name="Rogers Y.-H."/>
            <person name="Friedman R."/>
            <person name="Venter J.C."/>
        </authorList>
    </citation>
    <scope>NUCLEOTIDE SEQUENCE [LARGE SCALE GENOMIC DNA]</scope>
    <source>
        <strain evidence="1 2">Nb-231</strain>
    </source>
</reference>
<comment type="caution">
    <text evidence="1">The sequence shown here is derived from an EMBL/GenBank/DDBJ whole genome shotgun (WGS) entry which is preliminary data.</text>
</comment>
<dbReference type="OrthoDB" id="5959235at2"/>
<dbReference type="HOGENOM" id="CLU_2696336_0_0_6"/>
<dbReference type="AlphaFoldDB" id="A4BU26"/>
<name>A4BU26_9GAMM</name>
<protein>
    <submittedName>
        <fullName evidence="1">Uncharacterized protein</fullName>
    </submittedName>
</protein>
<dbReference type="Proteomes" id="UP000003374">
    <property type="component" value="Unassembled WGS sequence"/>
</dbReference>
<accession>A4BU26</accession>
<evidence type="ECO:0000313" key="1">
    <source>
        <dbReference type="EMBL" id="EAR20847.1"/>
    </source>
</evidence>
<keyword evidence="2" id="KW-1185">Reference proteome</keyword>
<organism evidence="1 2">
    <name type="scientific">Nitrococcus mobilis Nb-231</name>
    <dbReference type="NCBI Taxonomy" id="314278"/>
    <lineage>
        <taxon>Bacteria</taxon>
        <taxon>Pseudomonadati</taxon>
        <taxon>Pseudomonadota</taxon>
        <taxon>Gammaproteobacteria</taxon>
        <taxon>Chromatiales</taxon>
        <taxon>Ectothiorhodospiraceae</taxon>
        <taxon>Nitrococcus</taxon>
    </lineage>
</organism>
<gene>
    <name evidence="1" type="ORF">NB231_11239</name>
</gene>
<dbReference type="EMBL" id="AAOF01000016">
    <property type="protein sequence ID" value="EAR20847.1"/>
    <property type="molecule type" value="Genomic_DNA"/>
</dbReference>
<proteinExistence type="predicted"/>
<sequence length="79" mass="8944">MRAFRDQDGRRWDAVVGRESYGIQVLLFLPEGGGETRKAAMTSTTRLEAHREVDALTDAELCERLARSQPWDSDTRFSG</sequence>